<keyword evidence="5" id="KW-0143">Chaperone</keyword>
<dbReference type="InterPro" id="IPR002939">
    <property type="entry name" value="DnaJ_C"/>
</dbReference>
<dbReference type="OrthoDB" id="9779889at2"/>
<name>A0A109BLB6_HYPSL</name>
<dbReference type="PATRIC" id="fig|121290.4.peg.3253"/>
<dbReference type="Pfam" id="PF00226">
    <property type="entry name" value="DnaJ"/>
    <property type="match status" value="1"/>
</dbReference>
<dbReference type="PRINTS" id="PR00625">
    <property type="entry name" value="JDOMAIN"/>
</dbReference>
<dbReference type="GO" id="GO:0005737">
    <property type="term" value="C:cytoplasm"/>
    <property type="evidence" value="ECO:0007669"/>
    <property type="project" value="TreeGrafter"/>
</dbReference>
<dbReference type="PANTHER" id="PTHR43096">
    <property type="entry name" value="DNAJ HOMOLOG 1, MITOCHONDRIAL-RELATED"/>
    <property type="match status" value="1"/>
</dbReference>
<dbReference type="Pfam" id="PF01556">
    <property type="entry name" value="DnaJ_C"/>
    <property type="match status" value="1"/>
</dbReference>
<dbReference type="SUPFAM" id="SSF46565">
    <property type="entry name" value="Chaperone J-domain"/>
    <property type="match status" value="1"/>
</dbReference>
<gene>
    <name evidence="7" type="ORF">APY04_1291</name>
</gene>
<dbReference type="PANTHER" id="PTHR43096:SF48">
    <property type="entry name" value="CHAPERONE PROTEIN DNAJ"/>
    <property type="match status" value="1"/>
</dbReference>
<dbReference type="Proteomes" id="UP000059074">
    <property type="component" value="Unassembled WGS sequence"/>
</dbReference>
<evidence type="ECO:0000256" key="4">
    <source>
        <dbReference type="ARBA" id="ARBA00022833"/>
    </source>
</evidence>
<dbReference type="InterPro" id="IPR018253">
    <property type="entry name" value="DnaJ_domain_CS"/>
</dbReference>
<dbReference type="GO" id="GO:0051082">
    <property type="term" value="F:unfolded protein binding"/>
    <property type="evidence" value="ECO:0007669"/>
    <property type="project" value="InterPro"/>
</dbReference>
<dbReference type="Gene3D" id="1.10.287.110">
    <property type="entry name" value="DnaJ domain"/>
    <property type="match status" value="1"/>
</dbReference>
<keyword evidence="4" id="KW-0862">Zinc</keyword>
<dbReference type="InterPro" id="IPR001623">
    <property type="entry name" value="DnaJ_domain"/>
</dbReference>
<evidence type="ECO:0000256" key="2">
    <source>
        <dbReference type="ARBA" id="ARBA00022737"/>
    </source>
</evidence>
<proteinExistence type="predicted"/>
<comment type="caution">
    <text evidence="7">The sequence shown here is derived from an EMBL/GenBank/DDBJ whole genome shotgun (WGS) entry which is preliminary data.</text>
</comment>
<keyword evidence="3" id="KW-0863">Zinc-finger</keyword>
<dbReference type="CDD" id="cd06257">
    <property type="entry name" value="DnaJ"/>
    <property type="match status" value="1"/>
</dbReference>
<dbReference type="CDD" id="cd10747">
    <property type="entry name" value="DnaJ_C"/>
    <property type="match status" value="1"/>
</dbReference>
<evidence type="ECO:0000313" key="8">
    <source>
        <dbReference type="Proteomes" id="UP000059074"/>
    </source>
</evidence>
<dbReference type="PROSITE" id="PS50076">
    <property type="entry name" value="DNAJ_2"/>
    <property type="match status" value="1"/>
</dbReference>
<dbReference type="PROSITE" id="PS00636">
    <property type="entry name" value="DNAJ_1"/>
    <property type="match status" value="1"/>
</dbReference>
<accession>A0A109BLB6</accession>
<keyword evidence="2" id="KW-0677">Repeat</keyword>
<keyword evidence="1" id="KW-0479">Metal-binding</keyword>
<feature type="domain" description="J" evidence="6">
    <location>
        <begin position="4"/>
        <end position="66"/>
    </location>
</feature>
<keyword evidence="8" id="KW-1185">Reference proteome</keyword>
<evidence type="ECO:0000256" key="3">
    <source>
        <dbReference type="ARBA" id="ARBA00022771"/>
    </source>
</evidence>
<dbReference type="FunFam" id="2.60.260.20:FF:000005">
    <property type="entry name" value="Chaperone protein dnaJ 1, mitochondrial"/>
    <property type="match status" value="1"/>
</dbReference>
<evidence type="ECO:0000259" key="6">
    <source>
        <dbReference type="PROSITE" id="PS50076"/>
    </source>
</evidence>
<dbReference type="SUPFAM" id="SSF49493">
    <property type="entry name" value="HSP40/DnaJ peptide-binding domain"/>
    <property type="match status" value="2"/>
</dbReference>
<evidence type="ECO:0000256" key="5">
    <source>
        <dbReference type="ARBA" id="ARBA00023186"/>
    </source>
</evidence>
<dbReference type="RefSeq" id="WP_068460760.1">
    <property type="nucleotide sequence ID" value="NZ_LMTR01000040.1"/>
</dbReference>
<dbReference type="EMBL" id="LMTR01000040">
    <property type="protein sequence ID" value="KWT70082.1"/>
    <property type="molecule type" value="Genomic_DNA"/>
</dbReference>
<sequence length="303" mass="32734">MADDPYVTLGVSKGASDDEVRRAFRKLAKELHPDISKGTEERFKQVTSAYEILGDPEKRKAFDRGEINARGEPRHSGYRQYARGARANAGAGAGPNGGFDEFGFSDIFSDFFSSGAARGGARSSNFSARGQDVRYTLEVDFLEAALGATKRVTLPGGGTLDLTVPAGVGDLQVLRLKGKGQRGVGAGESGDALVEVRVRPHPFFRREGEDIMLEVPIGIDEAVLGAKVEVPTISGRVQITVPKGTSSGRVFRLRGKGVKPSGKQEAGDQLVTVRIVLPEKIDDTLAYFFSEWRQKNSYDPGRK</sequence>
<dbReference type="STRING" id="121290.APY04_1291"/>
<protein>
    <submittedName>
        <fullName evidence="7">DnaJ-class molecular chaperone CbpA</fullName>
    </submittedName>
</protein>
<evidence type="ECO:0000256" key="1">
    <source>
        <dbReference type="ARBA" id="ARBA00022723"/>
    </source>
</evidence>
<dbReference type="AlphaFoldDB" id="A0A109BLB6"/>
<dbReference type="InterPro" id="IPR036869">
    <property type="entry name" value="J_dom_sf"/>
</dbReference>
<organism evidence="7 8">
    <name type="scientific">Hyphomicrobium sulfonivorans</name>
    <dbReference type="NCBI Taxonomy" id="121290"/>
    <lineage>
        <taxon>Bacteria</taxon>
        <taxon>Pseudomonadati</taxon>
        <taxon>Pseudomonadota</taxon>
        <taxon>Alphaproteobacteria</taxon>
        <taxon>Hyphomicrobiales</taxon>
        <taxon>Hyphomicrobiaceae</taxon>
        <taxon>Hyphomicrobium</taxon>
    </lineage>
</organism>
<reference evidence="7 8" key="1">
    <citation type="submission" date="2015-10" db="EMBL/GenBank/DDBJ databases">
        <title>Transcriptomic analysis of a linuron degrading triple-species bacterial consortium.</title>
        <authorList>
            <person name="Albers P."/>
        </authorList>
    </citation>
    <scope>NUCLEOTIDE SEQUENCE [LARGE SCALE GENOMIC DNA]</scope>
    <source>
        <strain evidence="7 8">WDL6</strain>
    </source>
</reference>
<dbReference type="GO" id="GO:0008270">
    <property type="term" value="F:zinc ion binding"/>
    <property type="evidence" value="ECO:0007669"/>
    <property type="project" value="UniProtKB-KW"/>
</dbReference>
<evidence type="ECO:0000313" key="7">
    <source>
        <dbReference type="EMBL" id="KWT70082.1"/>
    </source>
</evidence>
<dbReference type="SMART" id="SM00271">
    <property type="entry name" value="DnaJ"/>
    <property type="match status" value="1"/>
</dbReference>
<dbReference type="Gene3D" id="2.60.260.20">
    <property type="entry name" value="Urease metallochaperone UreE, N-terminal domain"/>
    <property type="match status" value="2"/>
</dbReference>
<dbReference type="InterPro" id="IPR008971">
    <property type="entry name" value="HSP40/DnaJ_pept-bd"/>
</dbReference>
<dbReference type="GO" id="GO:0042026">
    <property type="term" value="P:protein refolding"/>
    <property type="evidence" value="ECO:0007669"/>
    <property type="project" value="TreeGrafter"/>
</dbReference>